<proteinExistence type="predicted"/>
<dbReference type="EMBL" id="BART01031062">
    <property type="protein sequence ID" value="GAH10276.1"/>
    <property type="molecule type" value="Genomic_DNA"/>
</dbReference>
<reference evidence="1" key="1">
    <citation type="journal article" date="2014" name="Front. Microbiol.">
        <title>High frequency of phylogenetically diverse reductive dehalogenase-homologous genes in deep subseafloor sedimentary metagenomes.</title>
        <authorList>
            <person name="Kawai M."/>
            <person name="Futagami T."/>
            <person name="Toyoda A."/>
            <person name="Takaki Y."/>
            <person name="Nishi S."/>
            <person name="Hori S."/>
            <person name="Arai W."/>
            <person name="Tsubouchi T."/>
            <person name="Morono Y."/>
            <person name="Uchiyama I."/>
            <person name="Ito T."/>
            <person name="Fujiyama A."/>
            <person name="Inagaki F."/>
            <person name="Takami H."/>
        </authorList>
    </citation>
    <scope>NUCLEOTIDE SEQUENCE</scope>
    <source>
        <strain evidence="1">Expedition CK06-06</strain>
    </source>
</reference>
<comment type="caution">
    <text evidence="1">The sequence shown here is derived from an EMBL/GenBank/DDBJ whole genome shotgun (WGS) entry which is preliminary data.</text>
</comment>
<organism evidence="1">
    <name type="scientific">marine sediment metagenome</name>
    <dbReference type="NCBI Taxonomy" id="412755"/>
    <lineage>
        <taxon>unclassified sequences</taxon>
        <taxon>metagenomes</taxon>
        <taxon>ecological metagenomes</taxon>
    </lineage>
</organism>
<name>X1CPC0_9ZZZZ</name>
<evidence type="ECO:0000313" key="1">
    <source>
        <dbReference type="EMBL" id="GAH10276.1"/>
    </source>
</evidence>
<gene>
    <name evidence="1" type="ORF">S01H4_54043</name>
</gene>
<sequence length="95" mass="10324">MNAKLYQDMTRAIKDTKQIKKTVVAAFKAFSYKQQKRMRDAGVQLWGRGPEGPRLAAQACGLWKGPAVELSSPLPYASAPRTGLGKQAADRGFAA</sequence>
<dbReference type="AlphaFoldDB" id="X1CPC0"/>
<accession>X1CPC0</accession>
<protein>
    <submittedName>
        <fullName evidence="1">Uncharacterized protein</fullName>
    </submittedName>
</protein>